<dbReference type="GO" id="GO:0016491">
    <property type="term" value="F:oxidoreductase activity"/>
    <property type="evidence" value="ECO:0007669"/>
    <property type="project" value="InterPro"/>
</dbReference>
<evidence type="ECO:0000259" key="1">
    <source>
        <dbReference type="PROSITE" id="PS51384"/>
    </source>
</evidence>
<dbReference type="InterPro" id="IPR050353">
    <property type="entry name" value="PyrK_electron_transfer"/>
</dbReference>
<dbReference type="AlphaFoldDB" id="D9XQD5"/>
<dbReference type="PRINTS" id="PR00410">
    <property type="entry name" value="PHEHYDRXLASE"/>
</dbReference>
<dbReference type="HOGENOM" id="CLU_003827_1_1_11"/>
<dbReference type="Gene3D" id="3.40.50.80">
    <property type="entry name" value="Nucleotide-binding domain of ferredoxin-NADP reductase (FNR) module"/>
    <property type="match status" value="1"/>
</dbReference>
<proteinExistence type="predicted"/>
<accession>D9XQD5</accession>
<organism evidence="2 3">
    <name type="scientific">Streptomyces griseoflavus Tu4000</name>
    <dbReference type="NCBI Taxonomy" id="467200"/>
    <lineage>
        <taxon>Bacteria</taxon>
        <taxon>Bacillati</taxon>
        <taxon>Actinomycetota</taxon>
        <taxon>Actinomycetes</taxon>
        <taxon>Kitasatosporales</taxon>
        <taxon>Streptomycetaceae</taxon>
        <taxon>Streptomyces</taxon>
    </lineage>
</organism>
<dbReference type="EMBL" id="GG657758">
    <property type="protein sequence ID" value="EFL43516.1"/>
    <property type="molecule type" value="Genomic_DNA"/>
</dbReference>
<evidence type="ECO:0000313" key="3">
    <source>
        <dbReference type="Proteomes" id="UP000002968"/>
    </source>
</evidence>
<dbReference type="PANTHER" id="PTHR43513:SF3">
    <property type="entry name" value="DIHYDROOROTATE DEHYDROGENASE B (NAD(+)), ELECTRON TRANSFER SUBUNIT-RELATED"/>
    <property type="match status" value="1"/>
</dbReference>
<dbReference type="InterPro" id="IPR039261">
    <property type="entry name" value="FNR_nucleotide-bd"/>
</dbReference>
<sequence>MPASAVAPRCRDQNPGCGLGVRRARGTCPVRRTPGAGPCAGHPGRGDHRGPAPCDPHPVARSVRTVHGRAGVMSLIPRPYRVVDRREETHDTVTFVLDPAGEPVDVFAPGQFAMLYAFGVGEIPVSLSRAPGGHRLTHTVRAVGAVSRALCGLTAGAFVGVRGPFGTPWDIEAARGRDLLVIGGGIGLAPLRPLIDTVLAQPYRFGRLNVMAGARTPDDLLFRDEFPAWGKPFSAVTVDRPSDDWGGRVGVVTTLVHEAPFRPGRTIAFLCGPEVMIRATARELIRRGVRPSHVQVSLERTMRCATGHCGHCQLGPLLLCRDGPVVGYDRAEPLLTVREL</sequence>
<name>D9XQD5_9ACTN</name>
<gene>
    <name evidence="2" type="ORF">SSRG_06320</name>
</gene>
<dbReference type="Pfam" id="PF10418">
    <property type="entry name" value="DHODB_Fe-S_bind"/>
    <property type="match status" value="1"/>
</dbReference>
<dbReference type="InterPro" id="IPR019480">
    <property type="entry name" value="Dihydroorotate_DH_Fe-S-bd"/>
</dbReference>
<dbReference type="eggNOG" id="COG0543">
    <property type="taxonomic scope" value="Bacteria"/>
</dbReference>
<dbReference type="Proteomes" id="UP000002968">
    <property type="component" value="Unassembled WGS sequence"/>
</dbReference>
<dbReference type="PROSITE" id="PS51384">
    <property type="entry name" value="FAD_FR"/>
    <property type="match status" value="1"/>
</dbReference>
<protein>
    <submittedName>
        <fullName evidence="2">Hydrogenase, gamma subunit</fullName>
    </submittedName>
</protein>
<dbReference type="CDD" id="cd06221">
    <property type="entry name" value="sulfite_reductase_like"/>
    <property type="match status" value="1"/>
</dbReference>
<reference evidence="2" key="1">
    <citation type="submission" date="2009-02" db="EMBL/GenBank/DDBJ databases">
        <title>Annotation of Streptomyces griseoflavus strain Tu4000.</title>
        <authorList>
            <consortium name="The Broad Institute Genome Sequencing Platform"/>
            <consortium name="Broad Institute Microbial Sequencing Center"/>
            <person name="Fischbach M."/>
            <person name="Godfrey P."/>
            <person name="Ward D."/>
            <person name="Young S."/>
            <person name="Zeng Q."/>
            <person name="Koehrsen M."/>
            <person name="Alvarado L."/>
            <person name="Berlin A.M."/>
            <person name="Bochicchio J."/>
            <person name="Borenstein D."/>
            <person name="Chapman S.B."/>
            <person name="Chen Z."/>
            <person name="Engels R."/>
            <person name="Freedman E."/>
            <person name="Gellesch M."/>
            <person name="Goldberg J."/>
            <person name="Griggs A."/>
            <person name="Gujja S."/>
            <person name="Heilman E.R."/>
            <person name="Heiman D.I."/>
            <person name="Hepburn T.A."/>
            <person name="Howarth C."/>
            <person name="Jen D."/>
            <person name="Larson L."/>
            <person name="Lewis B."/>
            <person name="Mehta T."/>
            <person name="Park D."/>
            <person name="Pearson M."/>
            <person name="Richards J."/>
            <person name="Roberts A."/>
            <person name="Saif S."/>
            <person name="Shea T.D."/>
            <person name="Shenoy N."/>
            <person name="Sisk P."/>
            <person name="Stolte C."/>
            <person name="Sykes S.N."/>
            <person name="Thomson T."/>
            <person name="Walk T."/>
            <person name="White J."/>
            <person name="Yandava C."/>
            <person name="Straight P."/>
            <person name="Clardy J."/>
            <person name="Hung D."/>
            <person name="Kolter R."/>
            <person name="Mekalanos J."/>
            <person name="Walker S."/>
            <person name="Walsh C.T."/>
            <person name="Wieland-Brown L.C."/>
            <person name="Haas B."/>
            <person name="Nusbaum C."/>
            <person name="Birren B."/>
        </authorList>
    </citation>
    <scope>NUCLEOTIDE SEQUENCE [LARGE SCALE GENOMIC DNA]</scope>
    <source>
        <strain evidence="2">Tu4000</strain>
    </source>
</reference>
<dbReference type="InterPro" id="IPR017938">
    <property type="entry name" value="Riboflavin_synthase-like_b-brl"/>
</dbReference>
<dbReference type="Pfam" id="PF00175">
    <property type="entry name" value="NAD_binding_1"/>
    <property type="match status" value="1"/>
</dbReference>
<dbReference type="SUPFAM" id="SSF52343">
    <property type="entry name" value="Ferredoxin reductase-like, C-terminal NADP-linked domain"/>
    <property type="match status" value="1"/>
</dbReference>
<dbReference type="STRING" id="467200.SSRG_06320"/>
<dbReference type="InterPro" id="IPR017927">
    <property type="entry name" value="FAD-bd_FR_type"/>
</dbReference>
<keyword evidence="3" id="KW-1185">Reference proteome</keyword>
<dbReference type="PANTHER" id="PTHR43513">
    <property type="entry name" value="DIHYDROOROTATE DEHYDROGENASE B (NAD(+)), ELECTRON TRANSFER SUBUNIT"/>
    <property type="match status" value="1"/>
</dbReference>
<dbReference type="InterPro" id="IPR001433">
    <property type="entry name" value="OxRdtase_FAD/NAD-bd"/>
</dbReference>
<dbReference type="SUPFAM" id="SSF63380">
    <property type="entry name" value="Riboflavin synthase domain-like"/>
    <property type="match status" value="1"/>
</dbReference>
<evidence type="ECO:0000313" key="2">
    <source>
        <dbReference type="EMBL" id="EFL43516.1"/>
    </source>
</evidence>
<feature type="domain" description="FAD-binding FR-type" evidence="1">
    <location>
        <begin position="75"/>
        <end position="171"/>
    </location>
</feature>
<dbReference type="Gene3D" id="2.40.30.10">
    <property type="entry name" value="Translation factors"/>
    <property type="match status" value="1"/>
</dbReference>